<dbReference type="GeneTree" id="ENSGT00940000165361"/>
<dbReference type="GO" id="GO:0015631">
    <property type="term" value="F:tubulin binding"/>
    <property type="evidence" value="ECO:0000318"/>
    <property type="project" value="GO_Central"/>
</dbReference>
<dbReference type="OMA" id="LIKYTWE"/>
<dbReference type="InterPro" id="IPR059041">
    <property type="entry name" value="Ig_DLEC1_1"/>
</dbReference>
<dbReference type="Gene3D" id="2.60.40.10">
    <property type="entry name" value="Immunoglobulins"/>
    <property type="match status" value="7"/>
</dbReference>
<dbReference type="Pfam" id="PF23316">
    <property type="entry name" value="Ig_DLEC1_6th"/>
    <property type="match status" value="1"/>
</dbReference>
<reference evidence="9" key="3">
    <citation type="submission" date="2025-09" db="UniProtKB">
        <authorList>
            <consortium name="Ensembl"/>
        </authorList>
    </citation>
    <scope>IDENTIFICATION</scope>
</reference>
<dbReference type="InterPro" id="IPR008962">
    <property type="entry name" value="PapD-like_sf"/>
</dbReference>
<dbReference type="AlphaFoldDB" id="F6TP68"/>
<name>F6TP68_CIOIN</name>
<evidence type="ECO:0000256" key="2">
    <source>
        <dbReference type="ARBA" id="ARBA00004496"/>
    </source>
</evidence>
<keyword evidence="4" id="KW-0969">Cilium</keyword>
<dbReference type="PANTHER" id="PTHR46348">
    <property type="entry name" value="DELETED IN LUNG AND ESOPHAGEAL CANCER PROTEIN 1"/>
    <property type="match status" value="1"/>
</dbReference>
<dbReference type="PANTHER" id="PTHR46348:SF1">
    <property type="entry name" value="DELETED IN LUNG AND ESOPHAGEAL CANCER PROTEIN 1"/>
    <property type="match status" value="1"/>
</dbReference>
<feature type="domain" description="HYDIN/VesB/CFA65-like Ig-like" evidence="7">
    <location>
        <begin position="803"/>
        <end position="902"/>
    </location>
</feature>
<evidence type="ECO:0000259" key="8">
    <source>
        <dbReference type="Pfam" id="PF23277"/>
    </source>
</evidence>
<dbReference type="HOGENOM" id="CLU_003422_0_0_1"/>
<keyword evidence="5" id="KW-0966">Cell projection</keyword>
<dbReference type="STRING" id="7719.ENSCINP00000005588"/>
<dbReference type="InParanoid" id="F6TP68"/>
<evidence type="ECO:0000256" key="6">
    <source>
        <dbReference type="SAM" id="MobiDB-lite"/>
    </source>
</evidence>
<dbReference type="Ensembl" id="ENSCINT00000005588.3">
    <property type="protein sequence ID" value="ENSCINP00000005588.3"/>
    <property type="gene ID" value="ENSCING00000012259.2"/>
</dbReference>
<dbReference type="InterPro" id="IPR053879">
    <property type="entry name" value="HYDIN_VesB_CFA65-like_Ig"/>
</dbReference>
<dbReference type="GO" id="GO:0008285">
    <property type="term" value="P:negative regulation of cell population proliferation"/>
    <property type="evidence" value="ECO:0007669"/>
    <property type="project" value="InterPro"/>
</dbReference>
<evidence type="ECO:0000256" key="4">
    <source>
        <dbReference type="ARBA" id="ARBA00023069"/>
    </source>
</evidence>
<dbReference type="GO" id="GO:0005737">
    <property type="term" value="C:cytoplasm"/>
    <property type="evidence" value="ECO:0000318"/>
    <property type="project" value="GO_Central"/>
</dbReference>
<feature type="region of interest" description="Disordered" evidence="6">
    <location>
        <begin position="201"/>
        <end position="241"/>
    </location>
</feature>
<feature type="domain" description="Deleted in lung and esophageal cancer protein 1 Ig-like" evidence="8">
    <location>
        <begin position="310"/>
        <end position="404"/>
    </location>
</feature>
<reference evidence="9" key="2">
    <citation type="submission" date="2025-08" db="UniProtKB">
        <authorList>
            <consortium name="Ensembl"/>
        </authorList>
    </citation>
    <scope>IDENTIFICATION</scope>
</reference>
<sequence length="1251" mass="138692">MPIGTPTRLSPDHSQHEPVINVPRPSSDRSQDVSHILAGVFHDLYTKEVMSKETVNNLTVSGDGSTKFHKKCMNQLHQVHLDHKKKLEEFNAVERQIMQARAQAVTADERALNKLSSPVGCETYEKLGLPSVPSNFQWCLDESTIKKHKLLVPTDFFGSHRQSGESPKRRKTPHFSLPTVSSSLHILNEPVDDGYTDLKEEKEEQSLTTLSSDSAELVSIPPQQKIKSKKKKSKQDKWREEMNHGARIEERSLLARLDERHNFLKNPRFIPLDESSGGKLLTKIHPKQVVVKAGREITQDVASAECIQVFASNPGVVQFNEWIVGRVYEVNLELRNISTVSRQLRVLPPKSSYFSLGLGKFPGQHGVVAPGMCAQYSVRYMPDALADADDHLEVISQSEEPLIVPIKAHRIPPVLVVSKTIDCGFCLVGGVKVVDLPLKNIGGNGRFCILKSTSWPAANFKTVVNPSCLDLGVFQIRPAVFEVLASQVTTLELLFSPQQATTYKEELVIVCDNCQVQYVTIQGHGESAAVELVSVSNNEEEVEVVGEITDRTADHLIRFPPLNPHSYFMRQIIVHNSTNVEMPYTWHILKPNLSPGLESLSSSKSSDVEKLDFFPDPESCFYIEPRSGFFQPNAIHEFVLTFAPDKVGNYNNTLHLVLSDIPESQNIQGKQISNSLPALSEVIAMEIETKASCVPYSVVLHPPAVIMPGSILVGTTVKRPLQMANYSLAPINFKWDCVTSPNIVEVEPAIGMINPGDVAQLQVTVTGLNPGLLSCNVLCNIQHQSNPISIVVSSQIRGPNVVIDNVSIDFGLIKVGSKATQKLYIRNTTQLNASWKLNKSLVDRLFKCKKSKAIGITPSSGELPSLAKQEVTVTFNPMTPSSLNTTITLDVEGGESSSVAVKSEVQNTQVCFEECLVVLKETFVSVPQTSSVVLLNQTLFPTKFSFQELKGKQSEFCDVTVFPNKGILGPHERLELQVTFQCREVVEINEVYLPCYIEEMKNPIVLGFYSNVNALSVTYATPCANCCNLVFSEDLKLDFVDVEVSSIQTLQVVLTNLTAIRAPWSAYLTFTHVSINVCNYKPSAPHPPPQNFKSVKSRRAMLGRTPNYKCKRVLSSGLGAAFLLDPPSGKLGPYQSQVINISAYNNMWGKYEDTFVCDVEGLESQLIPISMNVIGCPLKFQIANQSNEGTVLRYGTHLDGDAPVARKVRINNTSCCDVRIDWQTFNYPEPSDHKLVDLNIWFGEAFPSKQQ</sequence>
<evidence type="ECO:0008006" key="11">
    <source>
        <dbReference type="Google" id="ProtNLM"/>
    </source>
</evidence>
<dbReference type="SUPFAM" id="SSF49354">
    <property type="entry name" value="PapD-like"/>
    <property type="match status" value="1"/>
</dbReference>
<accession>F6TP68</accession>
<dbReference type="Pfam" id="PF22544">
    <property type="entry name" value="HYDIN_VesB_CFA65-like_Ig"/>
    <property type="match status" value="1"/>
</dbReference>
<feature type="region of interest" description="Disordered" evidence="6">
    <location>
        <begin position="1"/>
        <end position="30"/>
    </location>
</feature>
<evidence type="ECO:0000256" key="3">
    <source>
        <dbReference type="ARBA" id="ARBA00022490"/>
    </source>
</evidence>
<evidence type="ECO:0000313" key="10">
    <source>
        <dbReference type="Proteomes" id="UP000008144"/>
    </source>
</evidence>
<feature type="region of interest" description="Disordered" evidence="6">
    <location>
        <begin position="157"/>
        <end position="179"/>
    </location>
</feature>
<keyword evidence="3" id="KW-0963">Cytoplasm</keyword>
<protein>
    <recommendedName>
        <fullName evidence="11">Deleted in lung and esophageal cancer protein 1</fullName>
    </recommendedName>
</protein>
<dbReference type="InterPro" id="IPR013783">
    <property type="entry name" value="Ig-like_fold"/>
</dbReference>
<comment type="subcellular location">
    <subcellularLocation>
        <location evidence="1">Cell projection</location>
        <location evidence="1">Cilium</location>
    </subcellularLocation>
    <subcellularLocation>
        <location evidence="2">Cytoplasm</location>
    </subcellularLocation>
</comment>
<dbReference type="Pfam" id="PF23277">
    <property type="entry name" value="Ig_Dlec1_1"/>
    <property type="match status" value="1"/>
</dbReference>
<proteinExistence type="predicted"/>
<evidence type="ECO:0000313" key="9">
    <source>
        <dbReference type="Ensembl" id="ENSCINP00000005588.3"/>
    </source>
</evidence>
<dbReference type="GO" id="GO:0005929">
    <property type="term" value="C:cilium"/>
    <property type="evidence" value="ECO:0000318"/>
    <property type="project" value="GO_Central"/>
</dbReference>
<dbReference type="InterPro" id="IPR033304">
    <property type="entry name" value="DLEC1"/>
</dbReference>
<evidence type="ECO:0000256" key="1">
    <source>
        <dbReference type="ARBA" id="ARBA00004138"/>
    </source>
</evidence>
<dbReference type="Proteomes" id="UP000008144">
    <property type="component" value="Unassembled WGS sequence"/>
</dbReference>
<keyword evidence="10" id="KW-1185">Reference proteome</keyword>
<reference evidence="10" key="1">
    <citation type="journal article" date="2002" name="Science">
        <title>The draft genome of Ciona intestinalis: insights into chordate and vertebrate origins.</title>
        <authorList>
            <person name="Dehal P."/>
            <person name="Satou Y."/>
            <person name="Campbell R.K."/>
            <person name="Chapman J."/>
            <person name="Degnan B."/>
            <person name="De Tomaso A."/>
            <person name="Davidson B."/>
            <person name="Di Gregorio A."/>
            <person name="Gelpke M."/>
            <person name="Goodstein D.M."/>
            <person name="Harafuji N."/>
            <person name="Hastings K.E."/>
            <person name="Ho I."/>
            <person name="Hotta K."/>
            <person name="Huang W."/>
            <person name="Kawashima T."/>
            <person name="Lemaire P."/>
            <person name="Martinez D."/>
            <person name="Meinertzhagen I.A."/>
            <person name="Necula S."/>
            <person name="Nonaka M."/>
            <person name="Putnam N."/>
            <person name="Rash S."/>
            <person name="Saiga H."/>
            <person name="Satake M."/>
            <person name="Terry A."/>
            <person name="Yamada L."/>
            <person name="Wang H.G."/>
            <person name="Awazu S."/>
            <person name="Azumi K."/>
            <person name="Boore J."/>
            <person name="Branno M."/>
            <person name="Chin-Bow S."/>
            <person name="DeSantis R."/>
            <person name="Doyle S."/>
            <person name="Francino P."/>
            <person name="Keys D.N."/>
            <person name="Haga S."/>
            <person name="Hayashi H."/>
            <person name="Hino K."/>
            <person name="Imai K.S."/>
            <person name="Inaba K."/>
            <person name="Kano S."/>
            <person name="Kobayashi K."/>
            <person name="Kobayashi M."/>
            <person name="Lee B.I."/>
            <person name="Makabe K.W."/>
            <person name="Manohar C."/>
            <person name="Matassi G."/>
            <person name="Medina M."/>
            <person name="Mochizuki Y."/>
            <person name="Mount S."/>
            <person name="Morishita T."/>
            <person name="Miura S."/>
            <person name="Nakayama A."/>
            <person name="Nishizaka S."/>
            <person name="Nomoto H."/>
            <person name="Ohta F."/>
            <person name="Oishi K."/>
            <person name="Rigoutsos I."/>
            <person name="Sano M."/>
            <person name="Sasaki A."/>
            <person name="Sasakura Y."/>
            <person name="Shoguchi E."/>
            <person name="Shin-i T."/>
            <person name="Spagnuolo A."/>
            <person name="Stainier D."/>
            <person name="Suzuki M.M."/>
            <person name="Tassy O."/>
            <person name="Takatori N."/>
            <person name="Tokuoka M."/>
            <person name="Yagi K."/>
            <person name="Yoshizaki F."/>
            <person name="Wada S."/>
            <person name="Zhang C."/>
            <person name="Hyatt P.D."/>
            <person name="Larimer F."/>
            <person name="Detter C."/>
            <person name="Doggett N."/>
            <person name="Glavina T."/>
            <person name="Hawkins T."/>
            <person name="Richardson P."/>
            <person name="Lucas S."/>
            <person name="Kohara Y."/>
            <person name="Levine M."/>
            <person name="Satoh N."/>
            <person name="Rokhsar D.S."/>
        </authorList>
    </citation>
    <scope>NUCLEOTIDE SEQUENCE [LARGE SCALE GENOMIC DNA]</scope>
</reference>
<evidence type="ECO:0000256" key="5">
    <source>
        <dbReference type="ARBA" id="ARBA00023273"/>
    </source>
</evidence>
<organism evidence="9 10">
    <name type="scientific">Ciona intestinalis</name>
    <name type="common">Transparent sea squirt</name>
    <name type="synonym">Ascidia intestinalis</name>
    <dbReference type="NCBI Taxonomy" id="7719"/>
    <lineage>
        <taxon>Eukaryota</taxon>
        <taxon>Metazoa</taxon>
        <taxon>Chordata</taxon>
        <taxon>Tunicata</taxon>
        <taxon>Ascidiacea</taxon>
        <taxon>Phlebobranchia</taxon>
        <taxon>Cionidae</taxon>
        <taxon>Ciona</taxon>
    </lineage>
</organism>
<evidence type="ECO:0000259" key="7">
    <source>
        <dbReference type="Pfam" id="PF22544"/>
    </source>
</evidence>